<reference evidence="1 2" key="1">
    <citation type="journal article" date="2017" name="Curr. Biol.">
        <title>The Evolution of Venom by Co-option of Single-Copy Genes.</title>
        <authorList>
            <person name="Martinson E.O."/>
            <person name="Mrinalini"/>
            <person name="Kelkar Y.D."/>
            <person name="Chang C.H."/>
            <person name="Werren J.H."/>
        </authorList>
    </citation>
    <scope>NUCLEOTIDE SEQUENCE [LARGE SCALE GENOMIC DNA]</scope>
    <source>
        <strain evidence="1 2">Alberta</strain>
        <tissue evidence="1">Whole body</tissue>
    </source>
</reference>
<gene>
    <name evidence="1" type="ORF">TSAR_010218</name>
</gene>
<accession>A0A232FN46</accession>
<organism evidence="1 2">
    <name type="scientific">Trichomalopsis sarcophagae</name>
    <dbReference type="NCBI Taxonomy" id="543379"/>
    <lineage>
        <taxon>Eukaryota</taxon>
        <taxon>Metazoa</taxon>
        <taxon>Ecdysozoa</taxon>
        <taxon>Arthropoda</taxon>
        <taxon>Hexapoda</taxon>
        <taxon>Insecta</taxon>
        <taxon>Pterygota</taxon>
        <taxon>Neoptera</taxon>
        <taxon>Endopterygota</taxon>
        <taxon>Hymenoptera</taxon>
        <taxon>Apocrita</taxon>
        <taxon>Proctotrupomorpha</taxon>
        <taxon>Chalcidoidea</taxon>
        <taxon>Pteromalidae</taxon>
        <taxon>Pteromalinae</taxon>
        <taxon>Trichomalopsis</taxon>
    </lineage>
</organism>
<comment type="caution">
    <text evidence="1">The sequence shown here is derived from an EMBL/GenBank/DDBJ whole genome shotgun (WGS) entry which is preliminary data.</text>
</comment>
<dbReference type="AlphaFoldDB" id="A0A232FN46"/>
<keyword evidence="2" id="KW-1185">Reference proteome</keyword>
<name>A0A232FN46_9HYME</name>
<proteinExistence type="predicted"/>
<evidence type="ECO:0000313" key="2">
    <source>
        <dbReference type="Proteomes" id="UP000215335"/>
    </source>
</evidence>
<sequence length="31" mass="3621">MGRCELYVESERVSTRTRCCSEPRSGVWPVF</sequence>
<dbReference type="EMBL" id="NNAY01000015">
    <property type="protein sequence ID" value="OXU31940.1"/>
    <property type="molecule type" value="Genomic_DNA"/>
</dbReference>
<protein>
    <submittedName>
        <fullName evidence="1">Uncharacterized protein</fullName>
    </submittedName>
</protein>
<evidence type="ECO:0000313" key="1">
    <source>
        <dbReference type="EMBL" id="OXU31940.1"/>
    </source>
</evidence>
<dbReference type="Proteomes" id="UP000215335">
    <property type="component" value="Unassembled WGS sequence"/>
</dbReference>